<feature type="transmembrane region" description="Helical" evidence="1">
    <location>
        <begin position="29"/>
        <end position="48"/>
    </location>
</feature>
<dbReference type="AlphaFoldDB" id="A0A0H3C2K0"/>
<proteinExistence type="predicted"/>
<gene>
    <name evidence="2" type="ordered locus">BbuZS7_0242</name>
</gene>
<dbReference type="EMBL" id="CP001205">
    <property type="protein sequence ID" value="ACK74767.1"/>
    <property type="molecule type" value="Genomic_DNA"/>
</dbReference>
<dbReference type="HOGENOM" id="CLU_2521009_0_0_12"/>
<name>A0A0H3C2K0_BORBZ</name>
<dbReference type="KEGG" id="bbz:BbuZS7_0242"/>
<dbReference type="Proteomes" id="UP000006901">
    <property type="component" value="Chromosome"/>
</dbReference>
<keyword evidence="1" id="KW-1133">Transmembrane helix</keyword>
<reference evidence="2 3" key="1">
    <citation type="journal article" date="2011" name="J. Bacteriol.">
        <title>Whole-genome sequences of thirteen isolates of Borrelia burgdorferi.</title>
        <authorList>
            <person name="Schutzer S.E."/>
            <person name="Fraser-Liggett C.M."/>
            <person name="Casjens S.R."/>
            <person name="Qiu W.G."/>
            <person name="Dunn J.J."/>
            <person name="Mongodin E.F."/>
            <person name="Luft B.J."/>
        </authorList>
    </citation>
    <scope>NUCLEOTIDE SEQUENCE [LARGE SCALE GENOMIC DNA]</scope>
    <source>
        <strain evidence="2 3">ZS7</strain>
    </source>
</reference>
<evidence type="ECO:0000313" key="3">
    <source>
        <dbReference type="Proteomes" id="UP000006901"/>
    </source>
</evidence>
<keyword evidence="1" id="KW-0812">Transmembrane</keyword>
<sequence>MVVNVGDSFTVDNRYPFLKVSNFLMVSPYSLMVAVIPEFVALIVLIPFSMLLNLATTKCCHSAEFVFDQESFEKFTNILAPWVL</sequence>
<organism evidence="2 3">
    <name type="scientific">Borreliella burgdorferi (strain ZS7)</name>
    <name type="common">Borrelia burgdorferi</name>
    <dbReference type="NCBI Taxonomy" id="445985"/>
    <lineage>
        <taxon>Bacteria</taxon>
        <taxon>Pseudomonadati</taxon>
        <taxon>Spirochaetota</taxon>
        <taxon>Spirochaetia</taxon>
        <taxon>Spirochaetales</taxon>
        <taxon>Borreliaceae</taxon>
        <taxon>Borreliella</taxon>
    </lineage>
</organism>
<accession>A0A0H3C2K0</accession>
<evidence type="ECO:0000256" key="1">
    <source>
        <dbReference type="SAM" id="Phobius"/>
    </source>
</evidence>
<keyword evidence="1" id="KW-0472">Membrane</keyword>
<evidence type="ECO:0000313" key="2">
    <source>
        <dbReference type="EMBL" id="ACK74767.1"/>
    </source>
</evidence>
<protein>
    <submittedName>
        <fullName evidence="2">Uncharacterized protein</fullName>
    </submittedName>
</protein>